<protein>
    <submittedName>
        <fullName evidence="1">Uncharacterized protein</fullName>
    </submittedName>
</protein>
<gene>
    <name evidence="1" type="ORF">HY834_02035</name>
</gene>
<organism evidence="1 2">
    <name type="scientific">Devosia nanyangense</name>
    <dbReference type="NCBI Taxonomy" id="1228055"/>
    <lineage>
        <taxon>Bacteria</taxon>
        <taxon>Pseudomonadati</taxon>
        <taxon>Pseudomonadota</taxon>
        <taxon>Alphaproteobacteria</taxon>
        <taxon>Hyphomicrobiales</taxon>
        <taxon>Devosiaceae</taxon>
        <taxon>Devosia</taxon>
    </lineage>
</organism>
<dbReference type="AlphaFoldDB" id="A0A933L0U5"/>
<comment type="caution">
    <text evidence="1">The sequence shown here is derived from an EMBL/GenBank/DDBJ whole genome shotgun (WGS) entry which is preliminary data.</text>
</comment>
<sequence>MAATVPAPELVEVLPGHRSYRYTQKTLEQALVLKAVRALSGLRSLAVLEQAGLALDVGATMRTLDELSSDIMFLAGPSRTGTREPRHDEYLAEFYQEEFDHVDPLQATQSRHRVSRRDIRAYIARTYAGIIGADVSSISAVYETIDNAYSGYVHGAAGHIIDVYDGRTFRVPLSAHEGPQAIIERQTPGYAFRTVGSLTFAAQALGLSNLAYQLHQLAGSIADVDV</sequence>
<proteinExistence type="predicted"/>
<dbReference type="Proteomes" id="UP000782610">
    <property type="component" value="Unassembled WGS sequence"/>
</dbReference>
<evidence type="ECO:0000313" key="2">
    <source>
        <dbReference type="Proteomes" id="UP000782610"/>
    </source>
</evidence>
<name>A0A933L0U5_9HYPH</name>
<accession>A0A933L0U5</accession>
<reference evidence="1" key="1">
    <citation type="submission" date="2020-07" db="EMBL/GenBank/DDBJ databases">
        <title>Huge and variable diversity of episymbiotic CPR bacteria and DPANN archaea in groundwater ecosystems.</title>
        <authorList>
            <person name="He C.Y."/>
            <person name="Keren R."/>
            <person name="Whittaker M."/>
            <person name="Farag I.F."/>
            <person name="Doudna J."/>
            <person name="Cate J.H.D."/>
            <person name="Banfield J.F."/>
        </authorList>
    </citation>
    <scope>NUCLEOTIDE SEQUENCE</scope>
    <source>
        <strain evidence="1">NC_groundwater_1586_Pr3_B-0.1um_66_15</strain>
    </source>
</reference>
<evidence type="ECO:0000313" key="1">
    <source>
        <dbReference type="EMBL" id="MBI4920501.1"/>
    </source>
</evidence>
<dbReference type="EMBL" id="JACRAF010000005">
    <property type="protein sequence ID" value="MBI4920501.1"/>
    <property type="molecule type" value="Genomic_DNA"/>
</dbReference>